<gene>
    <name evidence="1" type="ORF">PGO_002940</name>
</gene>
<evidence type="ECO:0000313" key="1">
    <source>
        <dbReference type="EMBL" id="GAW84431.1"/>
    </source>
</evidence>
<comment type="caution">
    <text evidence="1">The sequence shown here is derived from an EMBL/GenBank/DDBJ whole genome shotgun (WGS) entry which is preliminary data.</text>
</comment>
<dbReference type="EMBL" id="BDQF01000316">
    <property type="protein sequence ID" value="GAW84431.1"/>
    <property type="molecule type" value="Genomic_DNA"/>
</dbReference>
<sequence length="151" mass="17726">MLNDVSSETAKIPSFRDYQCSDVDIDEFLTTKNIERKIKQSVSSYCKIIKKYIDNVKAKNLNDIYKCGNFIKYWIKAKIEEEHNNESENIFNYLNEYVNPLKSHLSDVNLCSNIDRLIEKYNALITNPNYSKDIALITKLYHIRCLVESNK</sequence>
<protein>
    <submittedName>
        <fullName evidence="1">Variable surface protein</fullName>
    </submittedName>
</protein>
<keyword evidence="2" id="KW-1185">Reference proteome</keyword>
<name>A0A1Y1JPN1_PLAGO</name>
<reference evidence="2" key="1">
    <citation type="submission" date="2017-04" db="EMBL/GenBank/DDBJ databases">
        <title>Plasmodium gonderi genome.</title>
        <authorList>
            <person name="Arisue N."/>
            <person name="Honma H."/>
            <person name="Kawai S."/>
            <person name="Tougan T."/>
            <person name="Tanabe K."/>
            <person name="Horii T."/>
        </authorList>
    </citation>
    <scope>NUCLEOTIDE SEQUENCE [LARGE SCALE GENOMIC DNA]</scope>
    <source>
        <strain evidence="2">ATCC 30045</strain>
    </source>
</reference>
<dbReference type="RefSeq" id="XP_028547020.1">
    <property type="nucleotide sequence ID" value="XM_028691219.1"/>
</dbReference>
<dbReference type="AlphaFoldDB" id="A0A1Y1JPN1"/>
<organism evidence="1 2">
    <name type="scientific">Plasmodium gonderi</name>
    <dbReference type="NCBI Taxonomy" id="77519"/>
    <lineage>
        <taxon>Eukaryota</taxon>
        <taxon>Sar</taxon>
        <taxon>Alveolata</taxon>
        <taxon>Apicomplexa</taxon>
        <taxon>Aconoidasida</taxon>
        <taxon>Haemosporida</taxon>
        <taxon>Plasmodiidae</taxon>
        <taxon>Plasmodium</taxon>
        <taxon>Plasmodium (Plasmodium)</taxon>
    </lineage>
</organism>
<proteinExistence type="predicted"/>
<dbReference type="Proteomes" id="UP000195521">
    <property type="component" value="Unassembled WGS sequence"/>
</dbReference>
<dbReference type="GeneID" id="39745239"/>
<evidence type="ECO:0000313" key="2">
    <source>
        <dbReference type="Proteomes" id="UP000195521"/>
    </source>
</evidence>
<accession>A0A1Y1JPN1</accession>